<protein>
    <submittedName>
        <fullName evidence="1">Uncharacterized protein</fullName>
    </submittedName>
</protein>
<dbReference type="AlphaFoldDB" id="A0AAV3S1N1"/>
<accession>A0AAV3S1N1</accession>
<evidence type="ECO:0000313" key="2">
    <source>
        <dbReference type="Proteomes" id="UP001454036"/>
    </source>
</evidence>
<reference evidence="1 2" key="1">
    <citation type="submission" date="2024-01" db="EMBL/GenBank/DDBJ databases">
        <title>The complete chloroplast genome sequence of Lithospermum erythrorhizon: insights into the phylogenetic relationship among Boraginaceae species and the maternal lineages of purple gromwells.</title>
        <authorList>
            <person name="Okada T."/>
            <person name="Watanabe K."/>
        </authorList>
    </citation>
    <scope>NUCLEOTIDE SEQUENCE [LARGE SCALE GENOMIC DNA]</scope>
</reference>
<evidence type="ECO:0000313" key="1">
    <source>
        <dbReference type="EMBL" id="GAA0186046.1"/>
    </source>
</evidence>
<sequence length="87" mass="9319">MTPSRQLPTTSPDDMSSYVGVTRRGRPDLFGASGLHVWLPLGPSQAISAEAWFLGVIRPGVDLGRRTALDHPSSVFGLIPLMAFGLD</sequence>
<keyword evidence="2" id="KW-1185">Reference proteome</keyword>
<name>A0AAV3S1N1_LITER</name>
<gene>
    <name evidence="1" type="ORF">LIER_33334</name>
</gene>
<dbReference type="Proteomes" id="UP001454036">
    <property type="component" value="Unassembled WGS sequence"/>
</dbReference>
<comment type="caution">
    <text evidence="1">The sequence shown here is derived from an EMBL/GenBank/DDBJ whole genome shotgun (WGS) entry which is preliminary data.</text>
</comment>
<dbReference type="EMBL" id="BAABME010013323">
    <property type="protein sequence ID" value="GAA0186046.1"/>
    <property type="molecule type" value="Genomic_DNA"/>
</dbReference>
<organism evidence="1 2">
    <name type="scientific">Lithospermum erythrorhizon</name>
    <name type="common">Purple gromwell</name>
    <name type="synonym">Lithospermum officinale var. erythrorhizon</name>
    <dbReference type="NCBI Taxonomy" id="34254"/>
    <lineage>
        <taxon>Eukaryota</taxon>
        <taxon>Viridiplantae</taxon>
        <taxon>Streptophyta</taxon>
        <taxon>Embryophyta</taxon>
        <taxon>Tracheophyta</taxon>
        <taxon>Spermatophyta</taxon>
        <taxon>Magnoliopsida</taxon>
        <taxon>eudicotyledons</taxon>
        <taxon>Gunneridae</taxon>
        <taxon>Pentapetalae</taxon>
        <taxon>asterids</taxon>
        <taxon>lamiids</taxon>
        <taxon>Boraginales</taxon>
        <taxon>Boraginaceae</taxon>
        <taxon>Boraginoideae</taxon>
        <taxon>Lithospermeae</taxon>
        <taxon>Lithospermum</taxon>
    </lineage>
</organism>
<proteinExistence type="predicted"/>